<dbReference type="OrthoDB" id="4229919at2"/>
<dbReference type="EMBL" id="LT629772">
    <property type="protein sequence ID" value="SDR92940.1"/>
    <property type="molecule type" value="Genomic_DNA"/>
</dbReference>
<dbReference type="AlphaFoldDB" id="A0A1H1N235"/>
<keyword evidence="2" id="KW-0812">Transmembrane</keyword>
<evidence type="ECO:0000313" key="4">
    <source>
        <dbReference type="Proteomes" id="UP000199103"/>
    </source>
</evidence>
<keyword evidence="2" id="KW-0472">Membrane</keyword>
<evidence type="ECO:0008006" key="5">
    <source>
        <dbReference type="Google" id="ProtNLM"/>
    </source>
</evidence>
<feature type="compositionally biased region" description="Basic and acidic residues" evidence="1">
    <location>
        <begin position="112"/>
        <end position="122"/>
    </location>
</feature>
<dbReference type="RefSeq" id="WP_091518897.1">
    <property type="nucleotide sequence ID" value="NZ_LT629772.1"/>
</dbReference>
<evidence type="ECO:0000256" key="1">
    <source>
        <dbReference type="SAM" id="MobiDB-lite"/>
    </source>
</evidence>
<feature type="region of interest" description="Disordered" evidence="1">
    <location>
        <begin position="96"/>
        <end position="122"/>
    </location>
</feature>
<dbReference type="Proteomes" id="UP000199103">
    <property type="component" value="Chromosome I"/>
</dbReference>
<proteinExistence type="predicted"/>
<keyword evidence="2" id="KW-1133">Transmembrane helix</keyword>
<feature type="transmembrane region" description="Helical" evidence="2">
    <location>
        <begin position="57"/>
        <end position="74"/>
    </location>
</feature>
<evidence type="ECO:0000313" key="3">
    <source>
        <dbReference type="EMBL" id="SDR92940.1"/>
    </source>
</evidence>
<sequence length="122" mass="13476">MNTTHRIGSSTERPVITDAATAASSELRSRQIRYNITMAFRTACFVGMFFTPNPFRWVLFGAAVVLPYIAMITGSQADRRTRRYCAGGSAVDRGVEEPMSSDIRRIGAGPDQLDRYRGGGHE</sequence>
<dbReference type="Pfam" id="PF11298">
    <property type="entry name" value="DUF3099"/>
    <property type="match status" value="1"/>
</dbReference>
<name>A0A1H1N235_9ACTN</name>
<reference evidence="3 4" key="1">
    <citation type="submission" date="2016-10" db="EMBL/GenBank/DDBJ databases">
        <authorList>
            <person name="de Groot N.N."/>
        </authorList>
    </citation>
    <scope>NUCLEOTIDE SEQUENCE [LARGE SCALE GENOMIC DNA]</scope>
    <source>
        <strain evidence="3 4">DSM 21800</strain>
    </source>
</reference>
<accession>A0A1H1N235</accession>
<protein>
    <recommendedName>
        <fullName evidence="5">DUF3099 domain-containing protein</fullName>
    </recommendedName>
</protein>
<dbReference type="STRING" id="630515.SAMN04489812_0343"/>
<keyword evidence="4" id="KW-1185">Reference proteome</keyword>
<evidence type="ECO:0000256" key="2">
    <source>
        <dbReference type="SAM" id="Phobius"/>
    </source>
</evidence>
<dbReference type="InterPro" id="IPR021449">
    <property type="entry name" value="DUF3099"/>
</dbReference>
<gene>
    <name evidence="3" type="ORF">SAMN04489812_0343</name>
</gene>
<organism evidence="3 4">
    <name type="scientific">Microlunatus soli</name>
    <dbReference type="NCBI Taxonomy" id="630515"/>
    <lineage>
        <taxon>Bacteria</taxon>
        <taxon>Bacillati</taxon>
        <taxon>Actinomycetota</taxon>
        <taxon>Actinomycetes</taxon>
        <taxon>Propionibacteriales</taxon>
        <taxon>Propionibacteriaceae</taxon>
        <taxon>Microlunatus</taxon>
    </lineage>
</organism>